<comment type="similarity">
    <text evidence="1">Belongs to the ubiquitin-activating E1 family. UBA5 subfamily.</text>
</comment>
<sequence length="322" mass="35699">MANKQKQAHVEVPPQIQMEAAMRRLGDTMKDHVTTSLGVTAFVEHKNVPAESSKTHFSHLISFQKKKIINNIEDLRHKSIAIVGLSSTGALVAEMFTRTVKMSSMGRMYYLPDQVGMSKAQASRLHLRRLNPHVNIDSFHCDILDELDCDAFITTLLDVRLGRCQVGDDASAPKISTDLIICCLDNSVARLKMNQIALKLNIHLIDISLSPCNSYITIHTIFPGFSACMECHWNAAVAEEAALADAISQLSPAALPQSELLAAGLVSQCAMKLLLEYGEIIPFYRVDCLDVALSTYLYRPNSECANELCKSRQNEHRMVVAK</sequence>
<evidence type="ECO:0000313" key="10">
    <source>
        <dbReference type="Proteomes" id="UP000243217"/>
    </source>
</evidence>
<name>A0A1V9YJ04_9STRA</name>
<keyword evidence="10" id="KW-1185">Reference proteome</keyword>
<dbReference type="PANTHER" id="PTHR10953">
    <property type="entry name" value="UBIQUITIN-ACTIVATING ENZYME E1"/>
    <property type="match status" value="1"/>
</dbReference>
<reference evidence="9 10" key="1">
    <citation type="journal article" date="2014" name="Genome Biol. Evol.">
        <title>The secreted proteins of Achlya hypogyna and Thraustotheca clavata identify the ancestral oomycete secretome and reveal gene acquisitions by horizontal gene transfer.</title>
        <authorList>
            <person name="Misner I."/>
            <person name="Blouin N."/>
            <person name="Leonard G."/>
            <person name="Richards T.A."/>
            <person name="Lane C.E."/>
        </authorList>
    </citation>
    <scope>NUCLEOTIDE SEQUENCE [LARGE SCALE GENOMIC DNA]</scope>
    <source>
        <strain evidence="9 10">ATCC 34112</strain>
    </source>
</reference>
<dbReference type="InterPro" id="IPR000594">
    <property type="entry name" value="ThiF_NAD_FAD-bd"/>
</dbReference>
<dbReference type="GO" id="GO:0046872">
    <property type="term" value="F:metal ion binding"/>
    <property type="evidence" value="ECO:0007669"/>
    <property type="project" value="UniProtKB-KW"/>
</dbReference>
<dbReference type="Gene3D" id="3.40.50.720">
    <property type="entry name" value="NAD(P)-binding Rossmann-like Domain"/>
    <property type="match status" value="1"/>
</dbReference>
<evidence type="ECO:0000256" key="6">
    <source>
        <dbReference type="ARBA" id="ARBA00022833"/>
    </source>
</evidence>
<dbReference type="InterPro" id="IPR045886">
    <property type="entry name" value="ThiF/MoeB/HesA"/>
</dbReference>
<evidence type="ECO:0000256" key="7">
    <source>
        <dbReference type="ARBA" id="ARBA00022840"/>
    </source>
</evidence>
<evidence type="ECO:0000256" key="5">
    <source>
        <dbReference type="ARBA" id="ARBA00022786"/>
    </source>
</evidence>
<dbReference type="SUPFAM" id="SSF69572">
    <property type="entry name" value="Activating enzymes of the ubiquitin-like proteins"/>
    <property type="match status" value="1"/>
</dbReference>
<dbReference type="OrthoDB" id="76636at2759"/>
<keyword evidence="5" id="KW-0833">Ubl conjugation pathway</keyword>
<keyword evidence="4" id="KW-0547">Nucleotide-binding</keyword>
<evidence type="ECO:0000256" key="4">
    <source>
        <dbReference type="ARBA" id="ARBA00022741"/>
    </source>
</evidence>
<dbReference type="GO" id="GO:0071566">
    <property type="term" value="F:UFM1 activating enzyme activity"/>
    <property type="evidence" value="ECO:0007669"/>
    <property type="project" value="TreeGrafter"/>
</dbReference>
<keyword evidence="7" id="KW-0067">ATP-binding</keyword>
<keyword evidence="6" id="KW-0862">Zinc</keyword>
<dbReference type="GO" id="GO:0005829">
    <property type="term" value="C:cytosol"/>
    <property type="evidence" value="ECO:0007669"/>
    <property type="project" value="TreeGrafter"/>
</dbReference>
<accession>A0A1V9YJ04</accession>
<protein>
    <recommendedName>
        <fullName evidence="2">Ubiquitin-like modifier-activating enzyme 5</fullName>
    </recommendedName>
</protein>
<dbReference type="GO" id="GO:0005524">
    <property type="term" value="F:ATP binding"/>
    <property type="evidence" value="ECO:0007669"/>
    <property type="project" value="UniProtKB-KW"/>
</dbReference>
<dbReference type="GO" id="GO:0071569">
    <property type="term" value="P:protein ufmylation"/>
    <property type="evidence" value="ECO:0007669"/>
    <property type="project" value="TreeGrafter"/>
</dbReference>
<evidence type="ECO:0000256" key="2">
    <source>
        <dbReference type="ARBA" id="ARBA00016279"/>
    </source>
</evidence>
<evidence type="ECO:0000313" key="9">
    <source>
        <dbReference type="EMBL" id="OQR85714.1"/>
    </source>
</evidence>
<dbReference type="PANTHER" id="PTHR10953:SF9">
    <property type="entry name" value="UBIQUITIN-LIKE MODIFIER-ACTIVATING ENZYME 5"/>
    <property type="match status" value="1"/>
</dbReference>
<keyword evidence="3" id="KW-0479">Metal-binding</keyword>
<evidence type="ECO:0000256" key="3">
    <source>
        <dbReference type="ARBA" id="ARBA00022723"/>
    </source>
</evidence>
<evidence type="ECO:0000259" key="8">
    <source>
        <dbReference type="Pfam" id="PF00899"/>
    </source>
</evidence>
<dbReference type="Proteomes" id="UP000243217">
    <property type="component" value="Unassembled WGS sequence"/>
</dbReference>
<organism evidence="9 10">
    <name type="scientific">Thraustotheca clavata</name>
    <dbReference type="NCBI Taxonomy" id="74557"/>
    <lineage>
        <taxon>Eukaryota</taxon>
        <taxon>Sar</taxon>
        <taxon>Stramenopiles</taxon>
        <taxon>Oomycota</taxon>
        <taxon>Saprolegniomycetes</taxon>
        <taxon>Saprolegniales</taxon>
        <taxon>Achlyaceae</taxon>
        <taxon>Thraustotheca</taxon>
    </lineage>
</organism>
<dbReference type="Pfam" id="PF00899">
    <property type="entry name" value="ThiF"/>
    <property type="match status" value="1"/>
</dbReference>
<evidence type="ECO:0000256" key="1">
    <source>
        <dbReference type="ARBA" id="ARBA00005339"/>
    </source>
</evidence>
<proteinExistence type="inferred from homology"/>
<comment type="caution">
    <text evidence="9">The sequence shown here is derived from an EMBL/GenBank/DDBJ whole genome shotgun (WGS) entry which is preliminary data.</text>
</comment>
<dbReference type="EMBL" id="JNBS01003670">
    <property type="protein sequence ID" value="OQR85714.1"/>
    <property type="molecule type" value="Genomic_DNA"/>
</dbReference>
<dbReference type="InterPro" id="IPR035985">
    <property type="entry name" value="Ubiquitin-activating_enz"/>
</dbReference>
<gene>
    <name evidence="9" type="ORF">THRCLA_23011</name>
</gene>
<feature type="domain" description="THIF-type NAD/FAD binding fold" evidence="8">
    <location>
        <begin position="72"/>
        <end position="280"/>
    </location>
</feature>
<dbReference type="STRING" id="74557.A0A1V9YJ04"/>
<dbReference type="AlphaFoldDB" id="A0A1V9YJ04"/>